<feature type="transmembrane region" description="Helical" evidence="2">
    <location>
        <begin position="12"/>
        <end position="37"/>
    </location>
</feature>
<dbReference type="Gene3D" id="1.10.287.1490">
    <property type="match status" value="1"/>
</dbReference>
<keyword evidence="4" id="KW-0482">Metalloprotease</keyword>
<dbReference type="PANTHER" id="PTHR34978:SF3">
    <property type="entry name" value="SLR0241 PROTEIN"/>
    <property type="match status" value="1"/>
</dbReference>
<keyword evidence="2" id="KW-0812">Transmembrane</keyword>
<reference evidence="4 5" key="1">
    <citation type="submission" date="2022-05" db="EMBL/GenBank/DDBJ databases">
        <title>Luteimonas sp. SX5, whole genome shotgun sequencing project.</title>
        <authorList>
            <person name="Zhao G."/>
            <person name="Shen L."/>
        </authorList>
    </citation>
    <scope>NUCLEOTIDE SEQUENCE [LARGE SCALE GENOMIC DNA]</scope>
    <source>
        <strain evidence="4 5">SX5</strain>
    </source>
</reference>
<feature type="transmembrane region" description="Helical" evidence="2">
    <location>
        <begin position="44"/>
        <end position="65"/>
    </location>
</feature>
<evidence type="ECO:0000259" key="3">
    <source>
        <dbReference type="Pfam" id="PF05569"/>
    </source>
</evidence>
<keyword evidence="1" id="KW-0175">Coiled coil</keyword>
<dbReference type="EMBL" id="JAMBEP010000001">
    <property type="protein sequence ID" value="MCL1633412.1"/>
    <property type="molecule type" value="Genomic_DNA"/>
</dbReference>
<dbReference type="InterPro" id="IPR052173">
    <property type="entry name" value="Beta-lactam_resp_regulator"/>
</dbReference>
<name>A0ABT0MEW9_9GAMM</name>
<feature type="domain" description="Peptidase M56" evidence="3">
    <location>
        <begin position="40"/>
        <end position="263"/>
    </location>
</feature>
<keyword evidence="5" id="KW-1185">Reference proteome</keyword>
<dbReference type="PANTHER" id="PTHR34978">
    <property type="entry name" value="POSSIBLE SENSOR-TRANSDUCER PROTEIN BLAR"/>
    <property type="match status" value="1"/>
</dbReference>
<evidence type="ECO:0000256" key="1">
    <source>
        <dbReference type="SAM" id="Coils"/>
    </source>
</evidence>
<feature type="transmembrane region" description="Helical" evidence="2">
    <location>
        <begin position="314"/>
        <end position="334"/>
    </location>
</feature>
<sequence>MNLLAPSFVSTLGWALVHFLWQGLAIGLAAAVALMLLRNARPQARYAVACAALALCLLLPALAIVRGLGADETAVATSTIAQAAATPVAHPTIVGLSSWQWTLQIRLPWIVAIWSLGAALLALRMAVGLAWVNRLRRACEGAVDPSWQARLDGLAAKFGLRKRVALRVVGDLESPIAAGWWRPVVLVPAALIARMPPELLEALLAHELAHIRRHDYLVNLAQSAIEALLFYHPVVWWLSKRIRVERECIADDLAAQAIGEPRRMALALQRLDLLLSSRPPSGGRLPTYQPAHAANGDKLMSRIQRLVRPGQHTLSWKIALPILGLSAICITVFAQSNVQALETSSRSDAYALVRNGHESMTVSGTTRDIRAADKAKRSVQGDFLWFRRGDEAYVVQDAAILAKVSEAWKPTEALGAKMEALGKQMEAHGKKMDVLSGQMQAASDSGQPADAELQKIAAKMETLAEQQQAAARQMEKLREQKRSAAADGDLEALERKSDALHAQMDALSAAMDAQSRRLEAAHAPMTAISAQMEEASKPMEALGRQMEALGKQQEKLSRDADRTVRVLIDESLKTGKALPTSKFN</sequence>
<keyword evidence="4" id="KW-0645">Protease</keyword>
<feature type="transmembrane region" description="Helical" evidence="2">
    <location>
        <begin position="107"/>
        <end position="127"/>
    </location>
</feature>
<comment type="caution">
    <text evidence="4">The sequence shown here is derived from an EMBL/GenBank/DDBJ whole genome shotgun (WGS) entry which is preliminary data.</text>
</comment>
<keyword evidence="2" id="KW-0472">Membrane</keyword>
<evidence type="ECO:0000256" key="2">
    <source>
        <dbReference type="SAM" id="Phobius"/>
    </source>
</evidence>
<protein>
    <submittedName>
        <fullName evidence="4">M48 family metalloprotease</fullName>
        <ecNumber evidence="4">3.4.24.-</ecNumber>
    </submittedName>
</protein>
<organism evidence="4 5">
    <name type="scientific">Luteimonas galliterrae</name>
    <dbReference type="NCBI Taxonomy" id="2940486"/>
    <lineage>
        <taxon>Bacteria</taxon>
        <taxon>Pseudomonadati</taxon>
        <taxon>Pseudomonadota</taxon>
        <taxon>Gammaproteobacteria</taxon>
        <taxon>Lysobacterales</taxon>
        <taxon>Lysobacteraceae</taxon>
        <taxon>Luteimonas</taxon>
    </lineage>
</organism>
<accession>A0ABT0MEW9</accession>
<evidence type="ECO:0000313" key="5">
    <source>
        <dbReference type="Proteomes" id="UP001431217"/>
    </source>
</evidence>
<dbReference type="Gene3D" id="3.30.2010.10">
    <property type="entry name" value="Metalloproteases ('zincins'), catalytic domain"/>
    <property type="match status" value="1"/>
</dbReference>
<dbReference type="InterPro" id="IPR008756">
    <property type="entry name" value="Peptidase_M56"/>
</dbReference>
<keyword evidence="4" id="KW-0378">Hydrolase</keyword>
<proteinExistence type="predicted"/>
<dbReference type="GO" id="GO:0008237">
    <property type="term" value="F:metallopeptidase activity"/>
    <property type="evidence" value="ECO:0007669"/>
    <property type="project" value="UniProtKB-KW"/>
</dbReference>
<dbReference type="RefSeq" id="WP_249470502.1">
    <property type="nucleotide sequence ID" value="NZ_JAMBEP010000001.1"/>
</dbReference>
<keyword evidence="2" id="KW-1133">Transmembrane helix</keyword>
<dbReference type="EC" id="3.4.24.-" evidence="4"/>
<gene>
    <name evidence="4" type="ORF">M2650_01955</name>
</gene>
<dbReference type="Pfam" id="PF05569">
    <property type="entry name" value="Peptidase_M56"/>
    <property type="match status" value="1"/>
</dbReference>
<evidence type="ECO:0000313" key="4">
    <source>
        <dbReference type="EMBL" id="MCL1633412.1"/>
    </source>
</evidence>
<feature type="coiled-coil region" evidence="1">
    <location>
        <begin position="453"/>
        <end position="510"/>
    </location>
</feature>
<dbReference type="CDD" id="cd07341">
    <property type="entry name" value="M56_BlaR1_MecR1_like"/>
    <property type="match status" value="1"/>
</dbReference>
<dbReference type="Proteomes" id="UP001431217">
    <property type="component" value="Unassembled WGS sequence"/>
</dbReference>